<dbReference type="PANTHER" id="PTHR37550">
    <property type="entry name" value="ANTITOXIN VAPB1"/>
    <property type="match status" value="1"/>
</dbReference>
<dbReference type="EMBL" id="CP133217">
    <property type="protein sequence ID" value="WML86146.1"/>
    <property type="molecule type" value="Genomic_DNA"/>
</dbReference>
<dbReference type="InterPro" id="IPR051734">
    <property type="entry name" value="VapB_TA_antitoxins"/>
</dbReference>
<reference evidence="5 6" key="1">
    <citation type="submission" date="2023-08" db="EMBL/GenBank/DDBJ databases">
        <title>New molecular markers tilS and rpoB for phylogenetic and monitoring studies of the genus Thiothrix biodiversity.</title>
        <authorList>
            <person name="Ravin N.V."/>
            <person name="Smolyakov D."/>
            <person name="Markov N.D."/>
            <person name="Beletsky A.V."/>
            <person name="Mardanov A.V."/>
            <person name="Rudenko T.S."/>
            <person name="Grabovich M.Y."/>
        </authorList>
    </citation>
    <scope>NUCLEOTIDE SEQUENCE</scope>
    <source>
        <strain evidence="5">DNT52</strain>
        <strain evidence="4 6">H33</strain>
    </source>
</reference>
<feature type="domain" description="SpoVT-AbrB" evidence="3">
    <location>
        <begin position="5"/>
        <end position="45"/>
    </location>
</feature>
<evidence type="ECO:0000313" key="5">
    <source>
        <dbReference type="EMBL" id="WML86146.1"/>
    </source>
</evidence>
<dbReference type="PROSITE" id="PS51740">
    <property type="entry name" value="SPOVT_ABRB"/>
    <property type="match status" value="1"/>
</dbReference>
<dbReference type="SMART" id="SM00966">
    <property type="entry name" value="SpoVT_AbrB"/>
    <property type="match status" value="1"/>
</dbReference>
<evidence type="ECO:0000313" key="4">
    <source>
        <dbReference type="EMBL" id="MDQ5768938.1"/>
    </source>
</evidence>
<keyword evidence="2" id="KW-0238">DNA-binding</keyword>
<dbReference type="Pfam" id="PF04014">
    <property type="entry name" value="MazE_antitoxin"/>
    <property type="match status" value="1"/>
</dbReference>
<keyword evidence="6" id="KW-1185">Reference proteome</keyword>
<dbReference type="InterPro" id="IPR037914">
    <property type="entry name" value="SpoVT-AbrB_sf"/>
</dbReference>
<sequence length="76" mass="8899">MPQTARLFMSGRSQAVRLPKQFRFQGNEVFIRRVGDQIILSPKPASWDDFFNDTQRPTADFMAERVDLPPQERVLF</sequence>
<dbReference type="NCBIfam" id="NF040493">
    <property type="entry name" value="TA_anti_VapB"/>
    <property type="match status" value="1"/>
</dbReference>
<dbReference type="AlphaFoldDB" id="A0AA51MQ10"/>
<dbReference type="Proteomes" id="UP001223336">
    <property type="component" value="Unassembled WGS sequence"/>
</dbReference>
<gene>
    <name evidence="5" type="primary">vapB</name>
    <name evidence="4" type="ORF">RCC75_10385</name>
    <name evidence="5" type="ORF">RCG00_17845</name>
</gene>
<protein>
    <submittedName>
        <fullName evidence="5">Type II toxin-antitoxin system VapB family antitoxin</fullName>
    </submittedName>
</protein>
<evidence type="ECO:0000256" key="1">
    <source>
        <dbReference type="ARBA" id="ARBA00007924"/>
    </source>
</evidence>
<dbReference type="Proteomes" id="UP001229862">
    <property type="component" value="Chromosome"/>
</dbReference>
<accession>A0AA51MQ10</accession>
<name>A0AA51MQ10_9GAMM</name>
<dbReference type="PANTHER" id="PTHR37550:SF3">
    <property type="entry name" value="ANTITOXIN VAPB1"/>
    <property type="match status" value="1"/>
</dbReference>
<dbReference type="RefSeq" id="WP_202717750.1">
    <property type="nucleotide sequence ID" value="NZ_CP053482.1"/>
</dbReference>
<dbReference type="GO" id="GO:0003677">
    <property type="term" value="F:DNA binding"/>
    <property type="evidence" value="ECO:0007669"/>
    <property type="project" value="UniProtKB-UniRule"/>
</dbReference>
<dbReference type="Gene3D" id="2.10.260.10">
    <property type="match status" value="1"/>
</dbReference>
<dbReference type="InterPro" id="IPR047976">
    <property type="entry name" value="Anti_VapB2-like"/>
</dbReference>
<dbReference type="EMBL" id="JAVFKN010000012">
    <property type="protein sequence ID" value="MDQ5768938.1"/>
    <property type="molecule type" value="Genomic_DNA"/>
</dbReference>
<organism evidence="5">
    <name type="scientific">Thiothrix subterranea</name>
    <dbReference type="NCBI Taxonomy" id="2735563"/>
    <lineage>
        <taxon>Bacteria</taxon>
        <taxon>Pseudomonadati</taxon>
        <taxon>Pseudomonadota</taxon>
        <taxon>Gammaproteobacteria</taxon>
        <taxon>Thiotrichales</taxon>
        <taxon>Thiotrichaceae</taxon>
        <taxon>Thiothrix</taxon>
    </lineage>
</organism>
<dbReference type="SUPFAM" id="SSF89447">
    <property type="entry name" value="AbrB/MazE/MraZ-like"/>
    <property type="match status" value="1"/>
</dbReference>
<evidence type="ECO:0000313" key="6">
    <source>
        <dbReference type="Proteomes" id="UP001223336"/>
    </source>
</evidence>
<evidence type="ECO:0000256" key="2">
    <source>
        <dbReference type="PROSITE-ProRule" id="PRU01076"/>
    </source>
</evidence>
<proteinExistence type="inferred from homology"/>
<evidence type="ECO:0000259" key="3">
    <source>
        <dbReference type="PROSITE" id="PS51740"/>
    </source>
</evidence>
<comment type="similarity">
    <text evidence="1">Belongs to the VapB family.</text>
</comment>
<dbReference type="InterPro" id="IPR007159">
    <property type="entry name" value="SpoVT-AbrB_dom"/>
</dbReference>